<feature type="region of interest" description="Disordered" evidence="1">
    <location>
        <begin position="167"/>
        <end position="222"/>
    </location>
</feature>
<comment type="caution">
    <text evidence="2">The sequence shown here is derived from an EMBL/GenBank/DDBJ whole genome shotgun (WGS) entry which is preliminary data.</text>
</comment>
<dbReference type="PANTHER" id="PTHR22876:SF5">
    <property type="entry name" value="CHROMOSOME 9 OPEN READING FRAME 85"/>
    <property type="match status" value="1"/>
</dbReference>
<gene>
    <name evidence="2" type="ORF">CYCCA115_LOCUS12246</name>
</gene>
<name>A0AAD2PUD6_9STRA</name>
<dbReference type="PANTHER" id="PTHR22876">
    <property type="entry name" value="ZGC:101016"/>
    <property type="match status" value="1"/>
</dbReference>
<dbReference type="Proteomes" id="UP001295423">
    <property type="component" value="Unassembled WGS sequence"/>
</dbReference>
<evidence type="ECO:0000313" key="3">
    <source>
        <dbReference type="Proteomes" id="UP001295423"/>
    </source>
</evidence>
<reference evidence="2" key="1">
    <citation type="submission" date="2023-08" db="EMBL/GenBank/DDBJ databases">
        <authorList>
            <person name="Audoor S."/>
            <person name="Bilcke G."/>
        </authorList>
    </citation>
    <scope>NUCLEOTIDE SEQUENCE</scope>
</reference>
<feature type="compositionally biased region" description="Basic and acidic residues" evidence="1">
    <location>
        <begin position="167"/>
        <end position="182"/>
    </location>
</feature>
<sequence>MPQTNIHNQKTKKKGHAPKHQNTFAFKHNPKSKKTDKIMNFPNEHVCRRCHDKIEWRKQYRKYKPRTQPGKCNGCPKRNVKAAYHTICASCTKTSDKAKEIIEEHLATLPEEEREETRPTCRACAMCVKEIALPDENEEDEDDEEIIASLTRMKLRERKALERQLLKEEKANSSKSSSHSDDPSEDGGPLQESSDNPLGRIEEDGHVGNSNADDDEDDPFLKAVGGADKLLTGEAYHRKLLLEQEQKLGTTVTGSTTS</sequence>
<dbReference type="Pfam" id="PF10217">
    <property type="entry name" value="DUF2039"/>
    <property type="match status" value="1"/>
</dbReference>
<evidence type="ECO:0000313" key="2">
    <source>
        <dbReference type="EMBL" id="CAJ1949735.1"/>
    </source>
</evidence>
<dbReference type="AlphaFoldDB" id="A0AAD2PUD6"/>
<feature type="region of interest" description="Disordered" evidence="1">
    <location>
        <begin position="1"/>
        <end position="35"/>
    </location>
</feature>
<keyword evidence="3" id="KW-1185">Reference proteome</keyword>
<accession>A0AAD2PUD6</accession>
<dbReference type="InterPro" id="IPR019351">
    <property type="entry name" value="DUF2039"/>
</dbReference>
<proteinExistence type="predicted"/>
<organism evidence="2 3">
    <name type="scientific">Cylindrotheca closterium</name>
    <dbReference type="NCBI Taxonomy" id="2856"/>
    <lineage>
        <taxon>Eukaryota</taxon>
        <taxon>Sar</taxon>
        <taxon>Stramenopiles</taxon>
        <taxon>Ochrophyta</taxon>
        <taxon>Bacillariophyta</taxon>
        <taxon>Bacillariophyceae</taxon>
        <taxon>Bacillariophycidae</taxon>
        <taxon>Bacillariales</taxon>
        <taxon>Bacillariaceae</taxon>
        <taxon>Cylindrotheca</taxon>
    </lineage>
</organism>
<protein>
    <submittedName>
        <fullName evidence="2">Uncharacterized protein</fullName>
    </submittedName>
</protein>
<feature type="compositionally biased region" description="Basic residues" evidence="1">
    <location>
        <begin position="9"/>
        <end position="19"/>
    </location>
</feature>
<dbReference type="EMBL" id="CAKOGP040001758">
    <property type="protein sequence ID" value="CAJ1949735.1"/>
    <property type="molecule type" value="Genomic_DNA"/>
</dbReference>
<evidence type="ECO:0000256" key="1">
    <source>
        <dbReference type="SAM" id="MobiDB-lite"/>
    </source>
</evidence>